<evidence type="ECO:0000313" key="1">
    <source>
        <dbReference type="EMBL" id="KAF7842716.1"/>
    </source>
</evidence>
<comment type="caution">
    <text evidence="1">The sequence shown here is derived from an EMBL/GenBank/DDBJ whole genome shotgun (WGS) entry which is preliminary data.</text>
</comment>
<accession>A0A835CIQ0</accession>
<dbReference type="EMBL" id="JAAIUW010000002">
    <property type="protein sequence ID" value="KAF7842716.1"/>
    <property type="molecule type" value="Genomic_DNA"/>
</dbReference>
<dbReference type="Proteomes" id="UP000634136">
    <property type="component" value="Unassembled WGS sequence"/>
</dbReference>
<evidence type="ECO:0000313" key="2">
    <source>
        <dbReference type="Proteomes" id="UP000634136"/>
    </source>
</evidence>
<gene>
    <name evidence="1" type="ORF">G2W53_005014</name>
</gene>
<proteinExistence type="predicted"/>
<organism evidence="1 2">
    <name type="scientific">Senna tora</name>
    <dbReference type="NCBI Taxonomy" id="362788"/>
    <lineage>
        <taxon>Eukaryota</taxon>
        <taxon>Viridiplantae</taxon>
        <taxon>Streptophyta</taxon>
        <taxon>Embryophyta</taxon>
        <taxon>Tracheophyta</taxon>
        <taxon>Spermatophyta</taxon>
        <taxon>Magnoliopsida</taxon>
        <taxon>eudicotyledons</taxon>
        <taxon>Gunneridae</taxon>
        <taxon>Pentapetalae</taxon>
        <taxon>rosids</taxon>
        <taxon>fabids</taxon>
        <taxon>Fabales</taxon>
        <taxon>Fabaceae</taxon>
        <taxon>Caesalpinioideae</taxon>
        <taxon>Cassia clade</taxon>
        <taxon>Senna</taxon>
    </lineage>
</organism>
<dbReference type="AlphaFoldDB" id="A0A835CIQ0"/>
<keyword evidence="2" id="KW-1185">Reference proteome</keyword>
<protein>
    <submittedName>
        <fullName evidence="1">Uncharacterized protein</fullName>
    </submittedName>
</protein>
<reference evidence="1" key="1">
    <citation type="submission" date="2020-09" db="EMBL/GenBank/DDBJ databases">
        <title>Genome-Enabled Discovery of Anthraquinone Biosynthesis in Senna tora.</title>
        <authorList>
            <person name="Kang S.-H."/>
            <person name="Pandey R.P."/>
            <person name="Lee C.-M."/>
            <person name="Sim J.-S."/>
            <person name="Jeong J.-T."/>
            <person name="Choi B.-S."/>
            <person name="Jung M."/>
            <person name="Ginzburg D."/>
            <person name="Zhao K."/>
            <person name="Won S.Y."/>
            <person name="Oh T.-J."/>
            <person name="Yu Y."/>
            <person name="Kim N.-H."/>
            <person name="Lee O.R."/>
            <person name="Lee T.-H."/>
            <person name="Bashyal P."/>
            <person name="Kim T.-S."/>
            <person name="Lee W.-H."/>
            <person name="Kawkins C."/>
            <person name="Kim C.-K."/>
            <person name="Kim J.S."/>
            <person name="Ahn B.O."/>
            <person name="Rhee S.Y."/>
            <person name="Sohng J.K."/>
        </authorList>
    </citation>
    <scope>NUCLEOTIDE SEQUENCE</scope>
    <source>
        <tissue evidence="1">Leaf</tissue>
    </source>
</reference>
<name>A0A835CIQ0_9FABA</name>
<sequence>MAHRRRLASVTLCPKLTSCSKPATVVLRSPSSLCVNGKLNPLMGYWVL</sequence>